<protein>
    <submittedName>
        <fullName evidence="1">Glycosyltransferase</fullName>
    </submittedName>
</protein>
<organism evidence="1">
    <name type="scientific">Hyperionvirus sp</name>
    <dbReference type="NCBI Taxonomy" id="2487770"/>
    <lineage>
        <taxon>Viruses</taxon>
        <taxon>Varidnaviria</taxon>
        <taxon>Bamfordvirae</taxon>
        <taxon>Nucleocytoviricota</taxon>
        <taxon>Megaviricetes</taxon>
        <taxon>Imitervirales</taxon>
        <taxon>Mimiviridae</taxon>
        <taxon>Klosneuvirinae</taxon>
    </lineage>
</organism>
<gene>
    <name evidence="1" type="ORF">Hyperionvirus17_1</name>
</gene>
<feature type="non-terminal residue" evidence="1">
    <location>
        <position position="1"/>
    </location>
</feature>
<dbReference type="GO" id="GO:0016740">
    <property type="term" value="F:transferase activity"/>
    <property type="evidence" value="ECO:0007669"/>
    <property type="project" value="UniProtKB-KW"/>
</dbReference>
<keyword evidence="1" id="KW-0808">Transferase</keyword>
<name>A0A3G5ACU6_9VIRU</name>
<sequence length="191" mass="22500">EISKIITIGGVVLYAYGVRPLNDVDAIMVAPKNPELEQLMYDNFQNPETKFDFADMGIEGKYWKSSWSEKNKEILDYFKIDSIAELVCNPRYHMFYQGLKLYLFDHEIVRKLFRCRAQDLADFIYMLLFRRELVSNFISIDDKTKRIIFKNFEKRTKLPSVGKIIEQVGKKYPSEKVRKVVNSKLVSTLVY</sequence>
<dbReference type="EMBL" id="MK072399">
    <property type="protein sequence ID" value="AYV84081.1"/>
    <property type="molecule type" value="Genomic_DNA"/>
</dbReference>
<proteinExistence type="predicted"/>
<reference evidence="1" key="1">
    <citation type="submission" date="2018-10" db="EMBL/GenBank/DDBJ databases">
        <title>Hidden diversity of soil giant viruses.</title>
        <authorList>
            <person name="Schulz F."/>
            <person name="Alteio L."/>
            <person name="Goudeau D."/>
            <person name="Ryan E.M."/>
            <person name="Malmstrom R.R."/>
            <person name="Blanchard J."/>
            <person name="Woyke T."/>
        </authorList>
    </citation>
    <scope>NUCLEOTIDE SEQUENCE</scope>
    <source>
        <strain evidence="1">HYV1</strain>
    </source>
</reference>
<accession>A0A3G5ACU6</accession>
<evidence type="ECO:0000313" key="1">
    <source>
        <dbReference type="EMBL" id="AYV84081.1"/>
    </source>
</evidence>